<comment type="subcellular location">
    <subcellularLocation>
        <location evidence="1 16">Mitochondrion membrane</location>
        <topology evidence="1 16">Multi-pass membrane protein</topology>
    </subcellularLocation>
</comment>
<evidence type="ECO:0000256" key="12">
    <source>
        <dbReference type="ARBA" id="ARBA00023075"/>
    </source>
</evidence>
<evidence type="ECO:0000256" key="10">
    <source>
        <dbReference type="ARBA" id="ARBA00022989"/>
    </source>
</evidence>
<keyword evidence="14 16" id="KW-0472">Membrane</keyword>
<dbReference type="GO" id="GO:0042773">
    <property type="term" value="P:ATP synthesis coupled electron transport"/>
    <property type="evidence" value="ECO:0007669"/>
    <property type="project" value="InterPro"/>
</dbReference>
<dbReference type="InterPro" id="IPR003918">
    <property type="entry name" value="NADH_UbQ_OxRdtase"/>
</dbReference>
<feature type="transmembrane region" description="Helical" evidence="16">
    <location>
        <begin position="224"/>
        <end position="245"/>
    </location>
</feature>
<reference evidence="19" key="1">
    <citation type="submission" date="2011-11" db="EMBL/GenBank/DDBJ databases">
        <authorList>
            <person name="Xu T.J."/>
            <person name="Jin X.X."/>
            <person name="Wang R.X."/>
        </authorList>
    </citation>
    <scope>NUCLEOTIDE SEQUENCE</scope>
</reference>
<evidence type="ECO:0000256" key="6">
    <source>
        <dbReference type="ARBA" id="ARBA00022660"/>
    </source>
</evidence>
<dbReference type="EMBL" id="JQ027694">
    <property type="protein sequence ID" value="AEW48459.1"/>
    <property type="molecule type" value="Genomic_DNA"/>
</dbReference>
<dbReference type="GeneID" id="11539598"/>
<evidence type="ECO:0000256" key="9">
    <source>
        <dbReference type="ARBA" id="ARBA00022982"/>
    </source>
</evidence>
<feature type="transmembrane region" description="Helical" evidence="16">
    <location>
        <begin position="149"/>
        <end position="168"/>
    </location>
</feature>
<keyword evidence="9 16" id="KW-0249">Electron transport</keyword>
<dbReference type="EC" id="7.1.1.2" evidence="3 16"/>
<dbReference type="CTD" id="4538"/>
<keyword evidence="5 16" id="KW-0813">Transport</keyword>
<proteinExistence type="inferred from homology"/>
<evidence type="ECO:0000256" key="4">
    <source>
        <dbReference type="ARBA" id="ARBA00021006"/>
    </source>
</evidence>
<dbReference type="PANTHER" id="PTHR43507">
    <property type="entry name" value="NADH-UBIQUINONE OXIDOREDUCTASE CHAIN 4"/>
    <property type="match status" value="1"/>
</dbReference>
<dbReference type="Pfam" id="PF01059">
    <property type="entry name" value="Oxidored_q5_N"/>
    <property type="match status" value="1"/>
</dbReference>
<evidence type="ECO:0000256" key="15">
    <source>
        <dbReference type="ARBA" id="ARBA00049551"/>
    </source>
</evidence>
<comment type="catalytic activity">
    <reaction evidence="15 16">
        <text>a ubiquinone + NADH + 5 H(+)(in) = a ubiquinol + NAD(+) + 4 H(+)(out)</text>
        <dbReference type="Rhea" id="RHEA:29091"/>
        <dbReference type="Rhea" id="RHEA-COMP:9565"/>
        <dbReference type="Rhea" id="RHEA-COMP:9566"/>
        <dbReference type="ChEBI" id="CHEBI:15378"/>
        <dbReference type="ChEBI" id="CHEBI:16389"/>
        <dbReference type="ChEBI" id="CHEBI:17976"/>
        <dbReference type="ChEBI" id="CHEBI:57540"/>
        <dbReference type="ChEBI" id="CHEBI:57945"/>
        <dbReference type="EC" id="7.1.1.2"/>
    </reaction>
</comment>
<evidence type="ECO:0000256" key="3">
    <source>
        <dbReference type="ARBA" id="ARBA00012944"/>
    </source>
</evidence>
<evidence type="ECO:0000256" key="11">
    <source>
        <dbReference type="ARBA" id="ARBA00023027"/>
    </source>
</evidence>
<dbReference type="GO" id="GO:0048039">
    <property type="term" value="F:ubiquinone binding"/>
    <property type="evidence" value="ECO:0007669"/>
    <property type="project" value="TreeGrafter"/>
</dbReference>
<evidence type="ECO:0000259" key="18">
    <source>
        <dbReference type="Pfam" id="PF01059"/>
    </source>
</evidence>
<dbReference type="PANTHER" id="PTHR43507:SF20">
    <property type="entry name" value="NADH-UBIQUINONE OXIDOREDUCTASE CHAIN 4"/>
    <property type="match status" value="1"/>
</dbReference>
<evidence type="ECO:0000256" key="16">
    <source>
        <dbReference type="RuleBase" id="RU003297"/>
    </source>
</evidence>
<evidence type="ECO:0000313" key="19">
    <source>
        <dbReference type="EMBL" id="AEW48459.1"/>
    </source>
</evidence>
<evidence type="ECO:0000256" key="14">
    <source>
        <dbReference type="ARBA" id="ARBA00023136"/>
    </source>
</evidence>
<sequence length="460" mass="51362">MLKFLFPTIMLIPTTWLVPSKLLWPTALAHGLIIAIASLTWLCSPQKNEWSSLNHFMPLDPLSTPLLVLTCWLLPLMILGCQNHTSSEPLPRRRMYITLFTSLQIFRIMSFAATDLLLFYVMFEATLVPTLVLITRWGNQTERLNAGTYFLFYTLAGSLPLLVALLLLQNCTGTLSLLTLQYTPAIPMITTADKIWWAGCLLAFLVKMPLYGMHLWLPKAHVEAPIAGSMVLAAVLLKLGGYGMMRMMIMLEPLTKELSYPFIILALWGVVMTGSICLRQTDLKSLIAYSSVGHMGLVAGGILIQTSWGFTGALILMIAHGLTSSALFCLANTNYERTHTRTMVLARGMQMILPLMTSWWFIASLANLALPPLPNLMGELMIIVSLFNWSWATIALTGAGTLITAAYSLYMFLMTQRGPVPQHILALDPSHTREHLLMALHLLPLLLLIMKPELIWGWTF</sequence>
<dbReference type="Pfam" id="PF00361">
    <property type="entry name" value="Proton_antipo_M"/>
    <property type="match status" value="1"/>
</dbReference>
<keyword evidence="11 16" id="KW-0520">NAD</keyword>
<dbReference type="RefSeq" id="YP_005088447.1">
    <property type="nucleotide sequence ID" value="NC_016693.1"/>
</dbReference>
<accession>G9L984</accession>
<dbReference type="AlphaFoldDB" id="G9L984"/>
<evidence type="ECO:0000256" key="13">
    <source>
        <dbReference type="ARBA" id="ARBA00023128"/>
    </source>
</evidence>
<dbReference type="InterPro" id="IPR010227">
    <property type="entry name" value="NADH_Q_OxRdtase_chainM/4"/>
</dbReference>
<feature type="transmembrane region" description="Helical" evidence="16">
    <location>
        <begin position="260"/>
        <end position="279"/>
    </location>
</feature>
<feature type="transmembrane region" description="Helical" evidence="16">
    <location>
        <begin position="117"/>
        <end position="137"/>
    </location>
</feature>
<reference evidence="19" key="2">
    <citation type="journal article" date="2012" name="Mitochondrial DNA">
        <title>Complete mitochondrial genome of Trypauchen vagina (Perciformes, Gobioidei).</title>
        <authorList>
            <person name="Shi G."/>
            <person name="Jin X."/>
            <person name="Zhao S."/>
            <person name="Xu T."/>
            <person name="Wang R."/>
        </authorList>
    </citation>
    <scope>NUCLEOTIDE SEQUENCE</scope>
</reference>
<evidence type="ECO:0000256" key="2">
    <source>
        <dbReference type="ARBA" id="ARBA00009025"/>
    </source>
</evidence>
<evidence type="ECO:0000256" key="1">
    <source>
        <dbReference type="ARBA" id="ARBA00004225"/>
    </source>
</evidence>
<dbReference type="GO" id="GO:0031966">
    <property type="term" value="C:mitochondrial membrane"/>
    <property type="evidence" value="ECO:0007669"/>
    <property type="project" value="UniProtKB-SubCell"/>
</dbReference>
<keyword evidence="10 16" id="KW-1133">Transmembrane helix</keyword>
<feature type="transmembrane region" description="Helical" evidence="16">
    <location>
        <begin position="310"/>
        <end position="331"/>
    </location>
</feature>
<evidence type="ECO:0000259" key="17">
    <source>
        <dbReference type="Pfam" id="PF00361"/>
    </source>
</evidence>
<dbReference type="PRINTS" id="PR01437">
    <property type="entry name" value="NUOXDRDTASE4"/>
</dbReference>
<keyword evidence="6 16" id="KW-0679">Respiratory chain</keyword>
<evidence type="ECO:0000256" key="5">
    <source>
        <dbReference type="ARBA" id="ARBA00022448"/>
    </source>
</evidence>
<feature type="transmembrane region" description="Helical" evidence="16">
    <location>
        <begin position="195"/>
        <end position="217"/>
    </location>
</feature>
<comment type="similarity">
    <text evidence="2 16">Belongs to the complex I subunit 4 family.</text>
</comment>
<keyword evidence="8" id="KW-1278">Translocase</keyword>
<gene>
    <name evidence="19" type="primary">ND4</name>
</gene>
<dbReference type="NCBIfam" id="TIGR01972">
    <property type="entry name" value="NDH_I_M"/>
    <property type="match status" value="1"/>
</dbReference>
<keyword evidence="13 16" id="KW-0496">Mitochondrion</keyword>
<dbReference type="InterPro" id="IPR000260">
    <property type="entry name" value="NADH4_N"/>
</dbReference>
<geneLocation type="mitochondrion" evidence="19"/>
<comment type="function">
    <text evidence="16">Core subunit of the mitochondrial membrane respiratory chain NADH dehydrogenase (Complex I) which catalyzes electron transfer from NADH through the respiratory chain, using ubiquinone as an electron acceptor. Essential for the catalytic activity and assembly of complex I.</text>
</comment>
<feature type="transmembrane region" description="Helical" evidence="16">
    <location>
        <begin position="352"/>
        <end position="370"/>
    </location>
</feature>
<dbReference type="GO" id="GO:0015990">
    <property type="term" value="P:electron transport coupled proton transport"/>
    <property type="evidence" value="ECO:0007669"/>
    <property type="project" value="TreeGrafter"/>
</dbReference>
<evidence type="ECO:0000256" key="8">
    <source>
        <dbReference type="ARBA" id="ARBA00022967"/>
    </source>
</evidence>
<protein>
    <recommendedName>
        <fullName evidence="4 16">NADH-ubiquinone oxidoreductase chain 4</fullName>
        <ecNumber evidence="3 16">7.1.1.2</ecNumber>
    </recommendedName>
</protein>
<feature type="domain" description="NADH:ubiquinone oxidoreductase chain 4 N-terminal" evidence="18">
    <location>
        <begin position="1"/>
        <end position="109"/>
    </location>
</feature>
<keyword evidence="7 16" id="KW-0812">Transmembrane</keyword>
<organism evidence="19">
    <name type="scientific">Trypauchen vagina</name>
    <name type="common">Indo-Pacific burrowing goby</name>
    <dbReference type="NCBI Taxonomy" id="1054643"/>
    <lineage>
        <taxon>Eukaryota</taxon>
        <taxon>Metazoa</taxon>
        <taxon>Chordata</taxon>
        <taxon>Craniata</taxon>
        <taxon>Vertebrata</taxon>
        <taxon>Euteleostomi</taxon>
        <taxon>Actinopterygii</taxon>
        <taxon>Neopterygii</taxon>
        <taxon>Teleostei</taxon>
        <taxon>Neoteleostei</taxon>
        <taxon>Acanthomorphata</taxon>
        <taxon>Gobiaria</taxon>
        <taxon>Gobiiformes</taxon>
        <taxon>Gobioidei</taxon>
        <taxon>Gobiidae</taxon>
        <taxon>Amblyopinae</taxon>
        <taxon>Trypauchen</taxon>
    </lineage>
</organism>
<keyword evidence="12 16" id="KW-0830">Ubiquinone</keyword>
<feature type="transmembrane region" description="Helical" evidence="16">
    <location>
        <begin position="390"/>
        <end position="415"/>
    </location>
</feature>
<feature type="domain" description="NADH:quinone oxidoreductase/Mrp antiporter transmembrane" evidence="17">
    <location>
        <begin position="113"/>
        <end position="403"/>
    </location>
</feature>
<feature type="transmembrane region" description="Helical" evidence="16">
    <location>
        <begin position="286"/>
        <end position="304"/>
    </location>
</feature>
<evidence type="ECO:0000256" key="7">
    <source>
        <dbReference type="ARBA" id="ARBA00022692"/>
    </source>
</evidence>
<dbReference type="GO" id="GO:0008137">
    <property type="term" value="F:NADH dehydrogenase (ubiquinone) activity"/>
    <property type="evidence" value="ECO:0007669"/>
    <property type="project" value="UniProtKB-UniRule"/>
</dbReference>
<dbReference type="InterPro" id="IPR001750">
    <property type="entry name" value="ND/Mrp_TM"/>
</dbReference>
<name>G9L984_9GOBI</name>
<dbReference type="GO" id="GO:0003954">
    <property type="term" value="F:NADH dehydrogenase activity"/>
    <property type="evidence" value="ECO:0007669"/>
    <property type="project" value="TreeGrafter"/>
</dbReference>